<keyword evidence="9" id="KW-1185">Reference proteome</keyword>
<dbReference type="InterPro" id="IPR006675">
    <property type="entry name" value="HDIG_dom"/>
</dbReference>
<evidence type="ECO:0000256" key="4">
    <source>
        <dbReference type="ARBA" id="ARBA00022801"/>
    </source>
</evidence>
<name>A0A1I3Z9M0_9LACT</name>
<comment type="catalytic activity">
    <reaction evidence="6">
        <text>P(1),P(4)-bis(5'-adenosyl) tetraphosphate + H2O = 2 ADP + 2 H(+)</text>
        <dbReference type="Rhea" id="RHEA:24252"/>
        <dbReference type="ChEBI" id="CHEBI:15377"/>
        <dbReference type="ChEBI" id="CHEBI:15378"/>
        <dbReference type="ChEBI" id="CHEBI:58141"/>
        <dbReference type="ChEBI" id="CHEBI:456216"/>
        <dbReference type="EC" id="3.6.1.41"/>
    </reaction>
</comment>
<evidence type="ECO:0000256" key="3">
    <source>
        <dbReference type="ARBA" id="ARBA00022741"/>
    </source>
</evidence>
<dbReference type="PANTHER" id="PTHR35795">
    <property type="entry name" value="SLR1885 PROTEIN"/>
    <property type="match status" value="1"/>
</dbReference>
<dbReference type="NCBIfam" id="TIGR00488">
    <property type="entry name" value="bis(5'-nucleosyl)-tetraphosphatase (symmetrical) YqeK"/>
    <property type="match status" value="1"/>
</dbReference>
<dbReference type="Pfam" id="PF01966">
    <property type="entry name" value="HD"/>
    <property type="match status" value="1"/>
</dbReference>
<dbReference type="NCBIfam" id="TIGR00277">
    <property type="entry name" value="HDIG"/>
    <property type="match status" value="1"/>
</dbReference>
<evidence type="ECO:0000256" key="5">
    <source>
        <dbReference type="ARBA" id="ARBA00023004"/>
    </source>
</evidence>
<dbReference type="OrthoDB" id="9782134at2"/>
<proteinExistence type="predicted"/>
<organism evidence="8 9">
    <name type="scientific">Marinilactibacillus piezotolerans</name>
    <dbReference type="NCBI Taxonomy" id="258723"/>
    <lineage>
        <taxon>Bacteria</taxon>
        <taxon>Bacillati</taxon>
        <taxon>Bacillota</taxon>
        <taxon>Bacilli</taxon>
        <taxon>Lactobacillales</taxon>
        <taxon>Carnobacteriaceae</taxon>
        <taxon>Marinilactibacillus</taxon>
    </lineage>
</organism>
<evidence type="ECO:0000256" key="6">
    <source>
        <dbReference type="ARBA" id="ARBA00049417"/>
    </source>
</evidence>
<protein>
    <recommendedName>
        <fullName evidence="1">bis(5'-nucleosyl)-tetraphosphatase (symmetrical)</fullName>
        <ecNumber evidence="1">3.6.1.41</ecNumber>
    </recommendedName>
</protein>
<dbReference type="EMBL" id="FOSJ01000031">
    <property type="protein sequence ID" value="SFK40858.1"/>
    <property type="molecule type" value="Genomic_DNA"/>
</dbReference>
<dbReference type="InterPro" id="IPR005249">
    <property type="entry name" value="YqeK"/>
</dbReference>
<reference evidence="9" key="1">
    <citation type="submission" date="2016-10" db="EMBL/GenBank/DDBJ databases">
        <authorList>
            <person name="Varghese N."/>
            <person name="Submissions S."/>
        </authorList>
    </citation>
    <scope>NUCLEOTIDE SEQUENCE [LARGE SCALE GENOMIC DNA]</scope>
    <source>
        <strain evidence="9">DSM 16108</strain>
    </source>
</reference>
<dbReference type="InterPro" id="IPR051094">
    <property type="entry name" value="Diverse_Catalytic_Enzymes"/>
</dbReference>
<dbReference type="CDD" id="cd00077">
    <property type="entry name" value="HDc"/>
    <property type="match status" value="1"/>
</dbReference>
<dbReference type="AlphaFoldDB" id="A0A1I3Z9M0"/>
<dbReference type="SUPFAM" id="SSF109604">
    <property type="entry name" value="HD-domain/PDEase-like"/>
    <property type="match status" value="1"/>
</dbReference>
<keyword evidence="4 8" id="KW-0378">Hydrolase</keyword>
<dbReference type="InterPro" id="IPR003607">
    <property type="entry name" value="HD/PDEase_dom"/>
</dbReference>
<dbReference type="PROSITE" id="PS51831">
    <property type="entry name" value="HD"/>
    <property type="match status" value="1"/>
</dbReference>
<dbReference type="RefSeq" id="WP_072696080.1">
    <property type="nucleotide sequence ID" value="NZ_FOSJ01000031.1"/>
</dbReference>
<keyword evidence="3" id="KW-0547">Nucleotide-binding</keyword>
<evidence type="ECO:0000259" key="7">
    <source>
        <dbReference type="PROSITE" id="PS51831"/>
    </source>
</evidence>
<dbReference type="InterPro" id="IPR006674">
    <property type="entry name" value="HD_domain"/>
</dbReference>
<dbReference type="GO" id="GO:0046872">
    <property type="term" value="F:metal ion binding"/>
    <property type="evidence" value="ECO:0007669"/>
    <property type="project" value="UniProtKB-KW"/>
</dbReference>
<dbReference type="SMART" id="SM00471">
    <property type="entry name" value="HDc"/>
    <property type="match status" value="1"/>
</dbReference>
<evidence type="ECO:0000313" key="9">
    <source>
        <dbReference type="Proteomes" id="UP000199589"/>
    </source>
</evidence>
<sequence>MKSENITYSQQYINCSRKELLEAVSQVMSPKRFIHVKGVEQAALELAEQYGADREKVSIAALLHDYAKEQLDEEMRDIIISENMDLELLQYGNNIWHGPVGAILIRNRFEVTDTEILDAVRHHTVGAPHMGLIEQIIYIADYIEPNRDFKGITEARTLAKSSLKEAIAFATLKTLKYLLEKNVKIYPRAIETYNAWVVQK</sequence>
<gene>
    <name evidence="8" type="ORF">SAMN04488569_10318</name>
</gene>
<dbReference type="GO" id="GO:0000166">
    <property type="term" value="F:nucleotide binding"/>
    <property type="evidence" value="ECO:0007669"/>
    <property type="project" value="UniProtKB-KW"/>
</dbReference>
<dbReference type="EC" id="3.6.1.41" evidence="1"/>
<dbReference type="GO" id="GO:0008803">
    <property type="term" value="F:bis(5'-nucleosyl)-tetraphosphatase (symmetrical) activity"/>
    <property type="evidence" value="ECO:0007669"/>
    <property type="project" value="UniProtKB-EC"/>
</dbReference>
<dbReference type="Gene3D" id="1.10.3210.10">
    <property type="entry name" value="Hypothetical protein af1432"/>
    <property type="match status" value="1"/>
</dbReference>
<dbReference type="Proteomes" id="UP000199589">
    <property type="component" value="Unassembled WGS sequence"/>
</dbReference>
<accession>A0A1I3Z9M0</accession>
<keyword evidence="2" id="KW-0479">Metal-binding</keyword>
<evidence type="ECO:0000256" key="1">
    <source>
        <dbReference type="ARBA" id="ARBA00012506"/>
    </source>
</evidence>
<dbReference type="PANTHER" id="PTHR35795:SF1">
    <property type="entry name" value="BIS(5'-NUCLEOSYL)-TETRAPHOSPHATASE, SYMMETRICAL"/>
    <property type="match status" value="1"/>
</dbReference>
<evidence type="ECO:0000256" key="2">
    <source>
        <dbReference type="ARBA" id="ARBA00022723"/>
    </source>
</evidence>
<evidence type="ECO:0000313" key="8">
    <source>
        <dbReference type="EMBL" id="SFK40858.1"/>
    </source>
</evidence>
<feature type="domain" description="HD" evidence="7">
    <location>
        <begin position="32"/>
        <end position="146"/>
    </location>
</feature>
<keyword evidence="5" id="KW-0408">Iron</keyword>